<evidence type="ECO:0000259" key="1">
    <source>
        <dbReference type="Pfam" id="PF01738"/>
    </source>
</evidence>
<dbReference type="SUPFAM" id="SSF53474">
    <property type="entry name" value="alpha/beta-Hydrolases"/>
    <property type="match status" value="1"/>
</dbReference>
<reference evidence="2" key="1">
    <citation type="submission" date="2023-10" db="EMBL/GenBank/DDBJ databases">
        <authorList>
            <person name="Domelevo Entfellner J.-B."/>
        </authorList>
    </citation>
    <scope>NUCLEOTIDE SEQUENCE</scope>
</reference>
<dbReference type="Proteomes" id="UP001189624">
    <property type="component" value="Chromosome 3"/>
</dbReference>
<evidence type="ECO:0000313" key="2">
    <source>
        <dbReference type="EMBL" id="CAJ1941224.1"/>
    </source>
</evidence>
<dbReference type="AlphaFoldDB" id="A0AA86SIR2"/>
<name>A0AA86SIR2_9FABA</name>
<evidence type="ECO:0000313" key="3">
    <source>
        <dbReference type="Proteomes" id="UP001189624"/>
    </source>
</evidence>
<dbReference type="PANTHER" id="PTHR17630">
    <property type="entry name" value="DIENELACTONE HYDROLASE"/>
    <property type="match status" value="1"/>
</dbReference>
<gene>
    <name evidence="2" type="ORF">AYBTSS11_LOCUS10151</name>
</gene>
<organism evidence="2 3">
    <name type="scientific">Sphenostylis stenocarpa</name>
    <dbReference type="NCBI Taxonomy" id="92480"/>
    <lineage>
        <taxon>Eukaryota</taxon>
        <taxon>Viridiplantae</taxon>
        <taxon>Streptophyta</taxon>
        <taxon>Embryophyta</taxon>
        <taxon>Tracheophyta</taxon>
        <taxon>Spermatophyta</taxon>
        <taxon>Magnoliopsida</taxon>
        <taxon>eudicotyledons</taxon>
        <taxon>Gunneridae</taxon>
        <taxon>Pentapetalae</taxon>
        <taxon>rosids</taxon>
        <taxon>fabids</taxon>
        <taxon>Fabales</taxon>
        <taxon>Fabaceae</taxon>
        <taxon>Papilionoideae</taxon>
        <taxon>50 kb inversion clade</taxon>
        <taxon>NPAAA clade</taxon>
        <taxon>indigoferoid/millettioid clade</taxon>
        <taxon>Phaseoleae</taxon>
        <taxon>Sphenostylis</taxon>
    </lineage>
</organism>
<dbReference type="EMBL" id="OY731400">
    <property type="protein sequence ID" value="CAJ1941224.1"/>
    <property type="molecule type" value="Genomic_DNA"/>
</dbReference>
<sequence length="197" mass="22134">MYLDLQHQFSDKVAATGYFVVAPDFFNGDPFDSDNVNRPLPVWIQDHEPEKGFEAAKPVIEALKRKGFSAVGVAGFCWGGKTAAELGKFKYVQTNVLIHPAYVEVDDIRGMKTPIAILGGENDTISPPELILEFKQVLQNAIPKVDYYVKIFPNVSHGWSLRYDPNDPKAAEAADKAHKIMIYWFDKHLKEAINLIL</sequence>
<feature type="domain" description="Dienelactone hydrolase" evidence="1">
    <location>
        <begin position="8"/>
        <end position="188"/>
    </location>
</feature>
<proteinExistence type="predicted"/>
<dbReference type="PANTHER" id="PTHR17630:SF82">
    <property type="entry name" value="ENDO-1,3-1,4-BETA-D-GLUCANASE-LIKE PROTEIN"/>
    <property type="match status" value="1"/>
</dbReference>
<keyword evidence="3" id="KW-1185">Reference proteome</keyword>
<dbReference type="Gramene" id="rna-AYBTSS11_LOCUS10151">
    <property type="protein sequence ID" value="CAJ1941224.1"/>
    <property type="gene ID" value="gene-AYBTSS11_LOCUS10151"/>
</dbReference>
<dbReference type="Pfam" id="PF01738">
    <property type="entry name" value="DLH"/>
    <property type="match status" value="1"/>
</dbReference>
<dbReference type="Gene3D" id="3.40.50.1820">
    <property type="entry name" value="alpha/beta hydrolase"/>
    <property type="match status" value="1"/>
</dbReference>
<dbReference type="InterPro" id="IPR029058">
    <property type="entry name" value="AB_hydrolase_fold"/>
</dbReference>
<accession>A0AA86SIR2</accession>
<dbReference type="InterPro" id="IPR002925">
    <property type="entry name" value="Dienelactn_hydro"/>
</dbReference>
<protein>
    <recommendedName>
        <fullName evidence="1">Dienelactone hydrolase domain-containing protein</fullName>
    </recommendedName>
</protein>
<dbReference type="GO" id="GO:0016787">
    <property type="term" value="F:hydrolase activity"/>
    <property type="evidence" value="ECO:0007669"/>
    <property type="project" value="InterPro"/>
</dbReference>